<dbReference type="Proteomes" id="UP001142393">
    <property type="component" value="Unassembled WGS sequence"/>
</dbReference>
<keyword evidence="3" id="KW-1185">Reference proteome</keyword>
<gene>
    <name evidence="2" type="ORF">DFH05DRAFT_1538081</name>
</gene>
<accession>A0A9W8TT76</accession>
<name>A0A9W8TT76_9AGAR</name>
<sequence length="213" mass="23301">MADFRSQLLRIATSLVRTHGFTREALSRSVLELPAGKAHSEPLSDGAVSSLFGIGEYARKSLIEAWLNEGIIQMASKPSSSLSHVLHTRLNYNEPVLPYLPEAFALLASPERGLPPLDPRPALKHAARIADEASYISGDISSQLSWYTHRASLAVMYSCAELHQLTSPETAHAFLDSLLTGSSAFEKSLDEVHLFSGYVLQSWTGILRSRGIL</sequence>
<evidence type="ECO:0000259" key="1">
    <source>
        <dbReference type="Pfam" id="PF08511"/>
    </source>
</evidence>
<dbReference type="AlphaFoldDB" id="A0A9W8TT76"/>
<comment type="caution">
    <text evidence="2">The sequence shown here is derived from an EMBL/GenBank/DDBJ whole genome shotgun (WGS) entry which is preliminary data.</text>
</comment>
<dbReference type="EMBL" id="JANVFU010000019">
    <property type="protein sequence ID" value="KAJ3739255.1"/>
    <property type="molecule type" value="Genomic_DNA"/>
</dbReference>
<organism evidence="2 3">
    <name type="scientific">Lentinula detonsa</name>
    <dbReference type="NCBI Taxonomy" id="2804962"/>
    <lineage>
        <taxon>Eukaryota</taxon>
        <taxon>Fungi</taxon>
        <taxon>Dikarya</taxon>
        <taxon>Basidiomycota</taxon>
        <taxon>Agaricomycotina</taxon>
        <taxon>Agaricomycetes</taxon>
        <taxon>Agaricomycetidae</taxon>
        <taxon>Agaricales</taxon>
        <taxon>Marasmiineae</taxon>
        <taxon>Omphalotaceae</taxon>
        <taxon>Lentinula</taxon>
    </lineage>
</organism>
<reference evidence="2 3" key="1">
    <citation type="journal article" date="2023" name="Proc. Natl. Acad. Sci. U.S.A.">
        <title>A global phylogenomic analysis of the shiitake genus Lentinula.</title>
        <authorList>
            <person name="Sierra-Patev S."/>
            <person name="Min B."/>
            <person name="Naranjo-Ortiz M."/>
            <person name="Looney B."/>
            <person name="Konkel Z."/>
            <person name="Slot J.C."/>
            <person name="Sakamoto Y."/>
            <person name="Steenwyk J.L."/>
            <person name="Rokas A."/>
            <person name="Carro J."/>
            <person name="Camarero S."/>
            <person name="Ferreira P."/>
            <person name="Molpeceres G."/>
            <person name="Ruiz-Duenas F.J."/>
            <person name="Serrano A."/>
            <person name="Henrissat B."/>
            <person name="Drula E."/>
            <person name="Hughes K.W."/>
            <person name="Mata J.L."/>
            <person name="Ishikawa N.K."/>
            <person name="Vargas-Isla R."/>
            <person name="Ushijima S."/>
            <person name="Smith C.A."/>
            <person name="Donoghue J."/>
            <person name="Ahrendt S."/>
            <person name="Andreopoulos W."/>
            <person name="He G."/>
            <person name="LaButti K."/>
            <person name="Lipzen A."/>
            <person name="Ng V."/>
            <person name="Riley R."/>
            <person name="Sandor L."/>
            <person name="Barry K."/>
            <person name="Martinez A.T."/>
            <person name="Xiao Y."/>
            <person name="Gibbons J.G."/>
            <person name="Terashima K."/>
            <person name="Grigoriev I.V."/>
            <person name="Hibbett D."/>
        </authorList>
    </citation>
    <scope>NUCLEOTIDE SEQUENCE [LARGE SCALE GENOMIC DNA]</scope>
    <source>
        <strain evidence="2 3">TFB7810</strain>
    </source>
</reference>
<feature type="domain" description="COQ9 C-terminal" evidence="1">
    <location>
        <begin position="122"/>
        <end position="178"/>
    </location>
</feature>
<protein>
    <recommendedName>
        <fullName evidence="1">COQ9 C-terminal domain-containing protein</fullName>
    </recommendedName>
</protein>
<evidence type="ECO:0000313" key="3">
    <source>
        <dbReference type="Proteomes" id="UP001142393"/>
    </source>
</evidence>
<proteinExistence type="predicted"/>
<dbReference type="Pfam" id="PF08511">
    <property type="entry name" value="COQ9"/>
    <property type="match status" value="1"/>
</dbReference>
<dbReference type="InterPro" id="IPR013718">
    <property type="entry name" value="COQ9_C"/>
</dbReference>
<evidence type="ECO:0000313" key="2">
    <source>
        <dbReference type="EMBL" id="KAJ3739255.1"/>
    </source>
</evidence>